<dbReference type="InterPro" id="IPR044971">
    <property type="entry name" value="SEP2"/>
</dbReference>
<organism evidence="2 3">
    <name type="scientific">Aegilops tauschii subsp. strangulata</name>
    <name type="common">Goatgrass</name>
    <dbReference type="NCBI Taxonomy" id="200361"/>
    <lineage>
        <taxon>Eukaryota</taxon>
        <taxon>Viridiplantae</taxon>
        <taxon>Streptophyta</taxon>
        <taxon>Embryophyta</taxon>
        <taxon>Tracheophyta</taxon>
        <taxon>Spermatophyta</taxon>
        <taxon>Magnoliopsida</taxon>
        <taxon>Liliopsida</taxon>
        <taxon>Poales</taxon>
        <taxon>Poaceae</taxon>
        <taxon>BOP clade</taxon>
        <taxon>Pooideae</taxon>
        <taxon>Triticodae</taxon>
        <taxon>Triticeae</taxon>
        <taxon>Triticinae</taxon>
        <taxon>Aegilops</taxon>
    </lineage>
</organism>
<feature type="compositionally biased region" description="Gly residues" evidence="1">
    <location>
        <begin position="132"/>
        <end position="143"/>
    </location>
</feature>
<dbReference type="Gramene" id="AET2Gv21157400.1">
    <property type="protein sequence ID" value="AET2Gv21157400.1"/>
    <property type="gene ID" value="AET2Gv21157400"/>
</dbReference>
<dbReference type="STRING" id="200361.A0A453D9X6"/>
<reference evidence="2" key="4">
    <citation type="submission" date="2019-03" db="UniProtKB">
        <authorList>
            <consortium name="EnsemblPlants"/>
        </authorList>
    </citation>
    <scope>IDENTIFICATION</scope>
</reference>
<evidence type="ECO:0000256" key="1">
    <source>
        <dbReference type="SAM" id="MobiDB-lite"/>
    </source>
</evidence>
<name>A0A453D9X6_AEGTS</name>
<reference evidence="3" key="2">
    <citation type="journal article" date="2017" name="Nat. Plants">
        <title>The Aegilops tauschii genome reveals multiple impacts of transposons.</title>
        <authorList>
            <person name="Zhao G."/>
            <person name="Zou C."/>
            <person name="Li K."/>
            <person name="Wang K."/>
            <person name="Li T."/>
            <person name="Gao L."/>
            <person name="Zhang X."/>
            <person name="Wang H."/>
            <person name="Yang Z."/>
            <person name="Liu X."/>
            <person name="Jiang W."/>
            <person name="Mao L."/>
            <person name="Kong X."/>
            <person name="Jiao Y."/>
            <person name="Jia J."/>
        </authorList>
    </citation>
    <scope>NUCLEOTIDE SEQUENCE [LARGE SCALE GENOMIC DNA]</scope>
    <source>
        <strain evidence="3">cv. AL8/78</strain>
    </source>
</reference>
<protein>
    <submittedName>
        <fullName evidence="2">Uncharacterized protein</fullName>
    </submittedName>
</protein>
<evidence type="ECO:0000313" key="2">
    <source>
        <dbReference type="EnsemblPlants" id="AET2Gv21157400.1"/>
    </source>
</evidence>
<proteinExistence type="predicted"/>
<reference evidence="2" key="5">
    <citation type="journal article" date="2021" name="G3 (Bethesda)">
        <title>Aegilops tauschii genome assembly Aet v5.0 features greater sequence contiguity and improved annotation.</title>
        <authorList>
            <person name="Wang L."/>
            <person name="Zhu T."/>
            <person name="Rodriguez J.C."/>
            <person name="Deal K.R."/>
            <person name="Dubcovsky J."/>
            <person name="McGuire P.E."/>
            <person name="Lux T."/>
            <person name="Spannagl M."/>
            <person name="Mayer K.F.X."/>
            <person name="Baldrich P."/>
            <person name="Meyers B.C."/>
            <person name="Huo N."/>
            <person name="Gu Y.Q."/>
            <person name="Zhou H."/>
            <person name="Devos K.M."/>
            <person name="Bennetzen J.L."/>
            <person name="Unver T."/>
            <person name="Budak H."/>
            <person name="Gulick P.J."/>
            <person name="Galiba G."/>
            <person name="Kalapos B."/>
            <person name="Nelson D.R."/>
            <person name="Li P."/>
            <person name="You F.M."/>
            <person name="Luo M.C."/>
            <person name="Dvorak J."/>
        </authorList>
    </citation>
    <scope>NUCLEOTIDE SEQUENCE [LARGE SCALE GENOMIC DNA]</scope>
    <source>
        <strain evidence="2">cv. AL8/78</strain>
    </source>
</reference>
<feature type="region of interest" description="Disordered" evidence="1">
    <location>
        <begin position="132"/>
        <end position="164"/>
    </location>
</feature>
<dbReference type="PANTHER" id="PTHR36490:SF1">
    <property type="entry name" value="STRESS ENHANCED PROTEIN 2, CHLOROPLASTIC"/>
    <property type="match status" value="1"/>
</dbReference>
<reference evidence="3" key="1">
    <citation type="journal article" date="2014" name="Science">
        <title>Ancient hybridizations among the ancestral genomes of bread wheat.</title>
        <authorList>
            <consortium name="International Wheat Genome Sequencing Consortium,"/>
            <person name="Marcussen T."/>
            <person name="Sandve S.R."/>
            <person name="Heier L."/>
            <person name="Spannagl M."/>
            <person name="Pfeifer M."/>
            <person name="Jakobsen K.S."/>
            <person name="Wulff B.B."/>
            <person name="Steuernagel B."/>
            <person name="Mayer K.F."/>
            <person name="Olsen O.A."/>
        </authorList>
    </citation>
    <scope>NUCLEOTIDE SEQUENCE [LARGE SCALE GENOMIC DNA]</scope>
    <source>
        <strain evidence="3">cv. AL8/78</strain>
    </source>
</reference>
<dbReference type="EnsemblPlants" id="AET2Gv21157400.1">
    <property type="protein sequence ID" value="AET2Gv21157400.1"/>
    <property type="gene ID" value="AET2Gv21157400"/>
</dbReference>
<sequence>MAAAVARAIVCEAAPQRAAPPSQQKQQTRRDKIVLQPRLSTLRSYGADGSSAVTRKRLPGEALEEGGVGGAPPFFASLADYIESSRKSQDFETISGRLAMVYLSLLCNNCALFGHRRWLNDPSAVGTRAGGVRGGGGGGGDDGGLAVQEAGHGADRGGDGAVPGRGGLGGHLRVGLQRARPDRADAHPRLQLLRGRAHRQRRGRALLRRPDAGLVRRRLSAQMQMHHVHV</sequence>
<dbReference type="GO" id="GO:0071486">
    <property type="term" value="P:cellular response to high light intensity"/>
    <property type="evidence" value="ECO:0007669"/>
    <property type="project" value="InterPro"/>
</dbReference>
<dbReference type="AlphaFoldDB" id="A0A453D9X6"/>
<accession>A0A453D9X6</accession>
<reference evidence="2" key="3">
    <citation type="journal article" date="2017" name="Nature">
        <title>Genome sequence of the progenitor of the wheat D genome Aegilops tauschii.</title>
        <authorList>
            <person name="Luo M.C."/>
            <person name="Gu Y.Q."/>
            <person name="Puiu D."/>
            <person name="Wang H."/>
            <person name="Twardziok S.O."/>
            <person name="Deal K.R."/>
            <person name="Huo N."/>
            <person name="Zhu T."/>
            <person name="Wang L."/>
            <person name="Wang Y."/>
            <person name="McGuire P.E."/>
            <person name="Liu S."/>
            <person name="Long H."/>
            <person name="Ramasamy R.K."/>
            <person name="Rodriguez J.C."/>
            <person name="Van S.L."/>
            <person name="Yuan L."/>
            <person name="Wang Z."/>
            <person name="Xia Z."/>
            <person name="Xiao L."/>
            <person name="Anderson O.D."/>
            <person name="Ouyang S."/>
            <person name="Liang Y."/>
            <person name="Zimin A.V."/>
            <person name="Pertea G."/>
            <person name="Qi P."/>
            <person name="Bennetzen J.L."/>
            <person name="Dai X."/>
            <person name="Dawson M.W."/>
            <person name="Muller H.G."/>
            <person name="Kugler K."/>
            <person name="Rivarola-Duarte L."/>
            <person name="Spannagl M."/>
            <person name="Mayer K.F.X."/>
            <person name="Lu F.H."/>
            <person name="Bevan M.W."/>
            <person name="Leroy P."/>
            <person name="Li P."/>
            <person name="You F.M."/>
            <person name="Sun Q."/>
            <person name="Liu Z."/>
            <person name="Lyons E."/>
            <person name="Wicker T."/>
            <person name="Salzberg S.L."/>
            <person name="Devos K.M."/>
            <person name="Dvorak J."/>
        </authorList>
    </citation>
    <scope>NUCLEOTIDE SEQUENCE [LARGE SCALE GENOMIC DNA]</scope>
    <source>
        <strain evidence="2">cv. AL8/78</strain>
    </source>
</reference>
<evidence type="ECO:0000313" key="3">
    <source>
        <dbReference type="Proteomes" id="UP000015105"/>
    </source>
</evidence>
<dbReference type="PANTHER" id="PTHR36490">
    <property type="entry name" value="STRESS ENHANCED PROTEIN 2, CHLOROPLASTIC"/>
    <property type="match status" value="1"/>
</dbReference>
<dbReference type="Proteomes" id="UP000015105">
    <property type="component" value="Chromosome 2D"/>
</dbReference>
<keyword evidence="3" id="KW-1185">Reference proteome</keyword>